<comment type="similarity">
    <text evidence="2 12">Belongs to the ATPase protein 8 family.</text>
</comment>
<evidence type="ECO:0000256" key="11">
    <source>
        <dbReference type="ARBA" id="ARBA00023136"/>
    </source>
</evidence>
<dbReference type="GO" id="GO:0015986">
    <property type="term" value="P:proton motive force-driven ATP synthesis"/>
    <property type="evidence" value="ECO:0007669"/>
    <property type="project" value="InterPro"/>
</dbReference>
<evidence type="ECO:0000256" key="6">
    <source>
        <dbReference type="ARBA" id="ARBA00022692"/>
    </source>
</evidence>
<feature type="transmembrane region" description="Helical" evidence="13">
    <location>
        <begin position="6"/>
        <end position="29"/>
    </location>
</feature>
<dbReference type="CTD" id="4509"/>
<reference evidence="14" key="2">
    <citation type="journal article" date="2018" name="Int. J. Biol. Macromol.">
        <title>Higher tRNA gene duplication in mitogenomes of praying mantises (Dictyoptera, Mantodea) and the phylogeny within Mantodea.</title>
        <authorList>
            <person name="Zhang L.-P."/>
            <person name="Yu D.-N."/>
            <person name="Storey K.B."/>
            <person name="Cheng H.-Y."/>
            <person name="Zhang J.-Y."/>
        </authorList>
    </citation>
    <scope>NUCLEOTIDE SEQUENCE</scope>
</reference>
<gene>
    <name evidence="14" type="primary">ATP8</name>
</gene>
<comment type="subcellular location">
    <subcellularLocation>
        <location evidence="1 12">Mitochondrion membrane</location>
        <topology evidence="1 12">Single-pass membrane protein</topology>
    </subcellularLocation>
</comment>
<evidence type="ECO:0000256" key="5">
    <source>
        <dbReference type="ARBA" id="ARBA00022547"/>
    </source>
</evidence>
<keyword evidence="7 12" id="KW-0375">Hydrogen ion transport</keyword>
<evidence type="ECO:0000256" key="4">
    <source>
        <dbReference type="ARBA" id="ARBA00022448"/>
    </source>
</evidence>
<keyword evidence="6 12" id="KW-0812">Transmembrane</keyword>
<protein>
    <recommendedName>
        <fullName evidence="12">ATP synthase complex subunit 8</fullName>
    </recommendedName>
</protein>
<sequence>MPQMMPMSWITLFTFFSLILITFNVMNYYMPFNKSTLKKSIKFNTKMLVWKW</sequence>
<dbReference type="GO" id="GO:0031966">
    <property type="term" value="C:mitochondrial membrane"/>
    <property type="evidence" value="ECO:0007669"/>
    <property type="project" value="UniProtKB-SubCell"/>
</dbReference>
<keyword evidence="8 13" id="KW-1133">Transmembrane helix</keyword>
<keyword evidence="5 12" id="KW-0138">CF(0)</keyword>
<keyword evidence="10 12" id="KW-0496">Mitochondrion</keyword>
<name>A0A343UMH3_9NEOP</name>
<keyword evidence="9 12" id="KW-0406">Ion transport</keyword>
<organism evidence="14">
    <name type="scientific">Amantis nawai</name>
    <dbReference type="NCBI Taxonomy" id="1453164"/>
    <lineage>
        <taxon>Eukaryota</taxon>
        <taxon>Metazoa</taxon>
        <taxon>Ecdysozoa</taxon>
        <taxon>Arthropoda</taxon>
        <taxon>Hexapoda</taxon>
        <taxon>Insecta</taxon>
        <taxon>Pterygota</taxon>
        <taxon>Neoptera</taxon>
        <taxon>Polyneoptera</taxon>
        <taxon>Dictyoptera</taxon>
        <taxon>Mantodea</taxon>
        <taxon>Eumantodea</taxon>
        <taxon>Gonypetoidea</taxon>
        <taxon>Gonypetidae</taxon>
        <taxon>Iridopteryginae</taxon>
        <taxon>Amantis</taxon>
    </lineage>
</organism>
<evidence type="ECO:0000256" key="9">
    <source>
        <dbReference type="ARBA" id="ARBA00023065"/>
    </source>
</evidence>
<comment type="subunit">
    <text evidence="3">F-type ATPases have 2 components, CF(1) - the catalytic core - and CF(0) - the membrane proton channel.</text>
</comment>
<dbReference type="AlphaFoldDB" id="A0A343UMH3"/>
<keyword evidence="4 12" id="KW-0813">Transport</keyword>
<evidence type="ECO:0000313" key="14">
    <source>
        <dbReference type="EMBL" id="AVE15473.1"/>
    </source>
</evidence>
<evidence type="ECO:0000256" key="1">
    <source>
        <dbReference type="ARBA" id="ARBA00004304"/>
    </source>
</evidence>
<dbReference type="EMBL" id="KY689114">
    <property type="protein sequence ID" value="AVE15473.1"/>
    <property type="molecule type" value="Genomic_DNA"/>
</dbReference>
<evidence type="ECO:0000256" key="10">
    <source>
        <dbReference type="ARBA" id="ARBA00023128"/>
    </source>
</evidence>
<dbReference type="Pfam" id="PF00895">
    <property type="entry name" value="ATP-synt_8"/>
    <property type="match status" value="1"/>
</dbReference>
<geneLocation type="mitochondrion" evidence="14"/>
<dbReference type="GO" id="GO:0045259">
    <property type="term" value="C:proton-transporting ATP synthase complex"/>
    <property type="evidence" value="ECO:0007669"/>
    <property type="project" value="UniProtKB-KW"/>
</dbReference>
<evidence type="ECO:0000256" key="8">
    <source>
        <dbReference type="ARBA" id="ARBA00022989"/>
    </source>
</evidence>
<dbReference type="GeneID" id="36277050"/>
<dbReference type="InterPro" id="IPR001421">
    <property type="entry name" value="ATP8_metazoa"/>
</dbReference>
<accession>A0A343UMH3</accession>
<dbReference type="GO" id="GO:0015078">
    <property type="term" value="F:proton transmembrane transporter activity"/>
    <property type="evidence" value="ECO:0007669"/>
    <property type="project" value="InterPro"/>
</dbReference>
<dbReference type="RefSeq" id="YP_009469708.1">
    <property type="nucleotide sequence ID" value="NC_037203.1"/>
</dbReference>
<proteinExistence type="inferred from homology"/>
<evidence type="ECO:0000256" key="12">
    <source>
        <dbReference type="RuleBase" id="RU003661"/>
    </source>
</evidence>
<keyword evidence="11 13" id="KW-0472">Membrane</keyword>
<evidence type="ECO:0000256" key="7">
    <source>
        <dbReference type="ARBA" id="ARBA00022781"/>
    </source>
</evidence>
<evidence type="ECO:0000256" key="3">
    <source>
        <dbReference type="ARBA" id="ARBA00011291"/>
    </source>
</evidence>
<evidence type="ECO:0000256" key="2">
    <source>
        <dbReference type="ARBA" id="ARBA00008892"/>
    </source>
</evidence>
<reference evidence="14" key="1">
    <citation type="submission" date="2017-02" db="EMBL/GenBank/DDBJ databases">
        <authorList>
            <person name="Peterson S.W."/>
        </authorList>
    </citation>
    <scope>NUCLEOTIDE SEQUENCE</scope>
</reference>
<evidence type="ECO:0000256" key="13">
    <source>
        <dbReference type="SAM" id="Phobius"/>
    </source>
</evidence>